<dbReference type="Gene3D" id="3.10.20.30">
    <property type="match status" value="1"/>
</dbReference>
<protein>
    <recommendedName>
        <fullName evidence="4">TGS domain-containing protein</fullName>
    </recommendedName>
</protein>
<feature type="domain" description="TGS" evidence="2">
    <location>
        <begin position="325"/>
        <end position="396"/>
    </location>
</feature>
<dbReference type="Pfam" id="PF02824">
    <property type="entry name" value="TGS"/>
    <property type="match status" value="1"/>
</dbReference>
<dbReference type="InterPro" id="IPR027417">
    <property type="entry name" value="P-loop_NTPase"/>
</dbReference>
<dbReference type="PRINTS" id="PR00326">
    <property type="entry name" value="GTP1OBG"/>
</dbReference>
<dbReference type="AlphaFoldDB" id="A0A0F9NMY8"/>
<dbReference type="GO" id="GO:0003924">
    <property type="term" value="F:GTPase activity"/>
    <property type="evidence" value="ECO:0007669"/>
    <property type="project" value="InterPro"/>
</dbReference>
<organism evidence="3">
    <name type="scientific">marine sediment metagenome</name>
    <dbReference type="NCBI Taxonomy" id="412755"/>
    <lineage>
        <taxon>unclassified sequences</taxon>
        <taxon>metagenomes</taxon>
        <taxon>ecological metagenomes</taxon>
    </lineage>
</organism>
<dbReference type="InterPro" id="IPR006073">
    <property type="entry name" value="GTP-bd"/>
</dbReference>
<evidence type="ECO:0008006" key="4">
    <source>
        <dbReference type="Google" id="ProtNLM"/>
    </source>
</evidence>
<dbReference type="Gene3D" id="6.10.140.1070">
    <property type="match status" value="2"/>
</dbReference>
<dbReference type="EMBL" id="LAZR01003353">
    <property type="protein sequence ID" value="KKN19244.1"/>
    <property type="molecule type" value="Genomic_DNA"/>
</dbReference>
<evidence type="ECO:0000313" key="3">
    <source>
        <dbReference type="EMBL" id="KKN19244.1"/>
    </source>
</evidence>
<dbReference type="InterPro" id="IPR045001">
    <property type="entry name" value="DRG"/>
</dbReference>
<reference evidence="3" key="1">
    <citation type="journal article" date="2015" name="Nature">
        <title>Complex archaea that bridge the gap between prokaryotes and eukaryotes.</title>
        <authorList>
            <person name="Spang A."/>
            <person name="Saw J.H."/>
            <person name="Jorgensen S.L."/>
            <person name="Zaremba-Niedzwiedzka K."/>
            <person name="Martijn J."/>
            <person name="Lind A.E."/>
            <person name="van Eijk R."/>
            <person name="Schleper C."/>
            <person name="Guy L."/>
            <person name="Ettema T.J."/>
        </authorList>
    </citation>
    <scope>NUCLEOTIDE SEQUENCE</scope>
</reference>
<dbReference type="SUPFAM" id="SSF52540">
    <property type="entry name" value="P-loop containing nucleoside triphosphate hydrolases"/>
    <property type="match status" value="1"/>
</dbReference>
<accession>A0A0F9NMY8</accession>
<name>A0A0F9NMY8_9ZZZZ</name>
<evidence type="ECO:0000259" key="2">
    <source>
        <dbReference type="Pfam" id="PF02824"/>
    </source>
</evidence>
<evidence type="ECO:0000259" key="1">
    <source>
        <dbReference type="Pfam" id="PF01926"/>
    </source>
</evidence>
<proteinExistence type="predicted"/>
<dbReference type="InterPro" id="IPR012675">
    <property type="entry name" value="Beta-grasp_dom_sf"/>
</dbReference>
<feature type="domain" description="G" evidence="1">
    <location>
        <begin position="95"/>
        <end position="188"/>
    </location>
</feature>
<sequence>MSSNIGPEAHAKYQQYLDAGSLEDKIKFLEEFISLVPKHKATENIVALNRSRLSKMKQELEKHKLKQKSLQKVVSPFSIKKEGIQIILISCYQTPGTGKTTILNYLTGAANDKIGRFTPLPEVGIYNYNNIRFQIVDMPSIMKGASDGVGNGKEIISQIRSCDLLCICVDLSKNFKEQMDLILTELNKSNIKINAPPPPINIQKTGSNKIQVLFMTKKAKTLNEIENLTENIKAVVYANGIRNAIVRIYGEISIDQISDALNPSVVYKKIMLLGTKGDLSHTEEPFNKLRQNYLNKFPLILGTSIKKKNFPDNFGEIILRFLKKIKIYTMSSGKVAEKPLIMDENPTIKDVAIKIHRSFYELFDHAIVIREGERQKRKKVGLEYVLNDNDIIELHTI</sequence>
<dbReference type="GO" id="GO:0005525">
    <property type="term" value="F:GTP binding"/>
    <property type="evidence" value="ECO:0007669"/>
    <property type="project" value="InterPro"/>
</dbReference>
<dbReference type="PANTHER" id="PTHR43127">
    <property type="entry name" value="DEVELOPMENTALLY-REGULATED GTP-BINDING PROTEIN 2"/>
    <property type="match status" value="1"/>
</dbReference>
<gene>
    <name evidence="3" type="ORF">LCGC14_0947690</name>
</gene>
<dbReference type="InterPro" id="IPR004095">
    <property type="entry name" value="TGS"/>
</dbReference>
<comment type="caution">
    <text evidence="3">The sequence shown here is derived from an EMBL/GenBank/DDBJ whole genome shotgun (WGS) entry which is preliminary data.</text>
</comment>
<dbReference type="Pfam" id="PF01926">
    <property type="entry name" value="MMR_HSR1"/>
    <property type="match status" value="1"/>
</dbReference>